<dbReference type="RefSeq" id="WP_345508367.1">
    <property type="nucleotide sequence ID" value="NZ_BAABIW010000019.1"/>
</dbReference>
<reference evidence="6" key="1">
    <citation type="journal article" date="2019" name="Int. J. Syst. Evol. Microbiol.">
        <title>The Global Catalogue of Microorganisms (GCM) 10K type strain sequencing project: providing services to taxonomists for standard genome sequencing and annotation.</title>
        <authorList>
            <consortium name="The Broad Institute Genomics Platform"/>
            <consortium name="The Broad Institute Genome Sequencing Center for Infectious Disease"/>
            <person name="Wu L."/>
            <person name="Ma J."/>
        </authorList>
    </citation>
    <scope>NUCLEOTIDE SEQUENCE [LARGE SCALE GENOMIC DNA]</scope>
    <source>
        <strain evidence="6">JCM 17687</strain>
    </source>
</reference>
<organism evidence="5 6">
    <name type="scientific">Terrabacter aeriphilus</name>
    <dbReference type="NCBI Taxonomy" id="515662"/>
    <lineage>
        <taxon>Bacteria</taxon>
        <taxon>Bacillati</taxon>
        <taxon>Actinomycetota</taxon>
        <taxon>Actinomycetes</taxon>
        <taxon>Micrococcales</taxon>
        <taxon>Intrasporangiaceae</taxon>
        <taxon>Terrabacter</taxon>
    </lineage>
</organism>
<proteinExistence type="predicted"/>
<dbReference type="InterPro" id="IPR028098">
    <property type="entry name" value="Glyco_trans_4-like_N"/>
</dbReference>
<feature type="domain" description="Glycosyl transferase family 1" evidence="3">
    <location>
        <begin position="195"/>
        <end position="325"/>
    </location>
</feature>
<dbReference type="EMBL" id="BAABIW010000019">
    <property type="protein sequence ID" value="GAA5031992.1"/>
    <property type="molecule type" value="Genomic_DNA"/>
</dbReference>
<evidence type="ECO:0000313" key="6">
    <source>
        <dbReference type="Proteomes" id="UP001500427"/>
    </source>
</evidence>
<name>A0ABP9JJK0_9MICO</name>
<protein>
    <submittedName>
        <fullName evidence="5">Glycosyltransferase family 4 protein</fullName>
    </submittedName>
</protein>
<dbReference type="Pfam" id="PF13439">
    <property type="entry name" value="Glyco_transf_4"/>
    <property type="match status" value="1"/>
</dbReference>
<dbReference type="PANTHER" id="PTHR12526">
    <property type="entry name" value="GLYCOSYLTRANSFERASE"/>
    <property type="match status" value="1"/>
</dbReference>
<evidence type="ECO:0000259" key="3">
    <source>
        <dbReference type="Pfam" id="PF00534"/>
    </source>
</evidence>
<dbReference type="PANTHER" id="PTHR12526:SF595">
    <property type="entry name" value="BLL5217 PROTEIN"/>
    <property type="match status" value="1"/>
</dbReference>
<sequence>MHVVILAASAYAVAEPFAGGLESLTWHLARGLVDRGIEVSLFAAPGSDPALGAVPLDVAPLQLTAAARQDVSMVPERWLREHHAYLQVLLALQGRSDVDIVHNNSLHHLPVAMASSLPAPVLTTLHTPPTPWLEPAIAIDTGASGTRRSLQHRRNSHYVAVSEHTARSWSHVVRPGVVHNGVDTERWLPGSGGPDLAWAGRLVPEKAPHRAIALARAAGRRLRLAGPVGDPAYFAEVVAPLLGDGIEHVGHLDSRGLADLFGSSAVTLVTPEWDEPYGLVAAESLACGTPVVALDRGGLREFVTPPVGVLLPAASTAAEGAGAIEAAAALDRRACREHAVAHCSVTRMVDDYVALYRALSSVQGAA</sequence>
<evidence type="ECO:0000256" key="1">
    <source>
        <dbReference type="ARBA" id="ARBA00022676"/>
    </source>
</evidence>
<dbReference type="Gene3D" id="3.40.50.2000">
    <property type="entry name" value="Glycogen Phosphorylase B"/>
    <property type="match status" value="2"/>
</dbReference>
<dbReference type="Proteomes" id="UP001500427">
    <property type="component" value="Unassembled WGS sequence"/>
</dbReference>
<keyword evidence="1" id="KW-0328">Glycosyltransferase</keyword>
<dbReference type="InterPro" id="IPR001296">
    <property type="entry name" value="Glyco_trans_1"/>
</dbReference>
<dbReference type="SUPFAM" id="SSF53756">
    <property type="entry name" value="UDP-Glycosyltransferase/glycogen phosphorylase"/>
    <property type="match status" value="1"/>
</dbReference>
<comment type="caution">
    <text evidence="5">The sequence shown here is derived from an EMBL/GenBank/DDBJ whole genome shotgun (WGS) entry which is preliminary data.</text>
</comment>
<gene>
    <name evidence="5" type="ORF">GCM10023258_30590</name>
</gene>
<dbReference type="Pfam" id="PF00534">
    <property type="entry name" value="Glycos_transf_1"/>
    <property type="match status" value="1"/>
</dbReference>
<feature type="domain" description="Glycosyltransferase subfamily 4-like N-terminal" evidence="4">
    <location>
        <begin position="19"/>
        <end position="186"/>
    </location>
</feature>
<keyword evidence="6" id="KW-1185">Reference proteome</keyword>
<evidence type="ECO:0000313" key="5">
    <source>
        <dbReference type="EMBL" id="GAA5031992.1"/>
    </source>
</evidence>
<keyword evidence="2" id="KW-0808">Transferase</keyword>
<evidence type="ECO:0000256" key="2">
    <source>
        <dbReference type="ARBA" id="ARBA00022679"/>
    </source>
</evidence>
<evidence type="ECO:0000259" key="4">
    <source>
        <dbReference type="Pfam" id="PF13439"/>
    </source>
</evidence>
<accession>A0ABP9JJK0</accession>